<dbReference type="EMBL" id="PDCK01000039">
    <property type="protein sequence ID" value="PRQ59790.1"/>
    <property type="molecule type" value="Genomic_DNA"/>
</dbReference>
<gene>
    <name evidence="1" type="ORF">RchiOBHm_Chr1g0374071</name>
</gene>
<sequence length="204" mass="22766">MAPFHFFKISGSLVSGLLARRTMTEPDLKPTPFLPSKVIHAKMNPIFGSAQVSMVRRHVRELAAARPPASQPALLSTPWVHQLALLLAFAEVATYTGSMLKYLAQETAQEVEKIGDQRGEKKGVAAVVEAFPKAIRRTYEAAKAKEDFGNELEYNEELEQIREDLAALKKSVLAISKYFEAIEKQLGIIDEKVNELMKVVKETR</sequence>
<dbReference type="AlphaFoldDB" id="A0A2P6SMA3"/>
<organism evidence="1 2">
    <name type="scientific">Rosa chinensis</name>
    <name type="common">China rose</name>
    <dbReference type="NCBI Taxonomy" id="74649"/>
    <lineage>
        <taxon>Eukaryota</taxon>
        <taxon>Viridiplantae</taxon>
        <taxon>Streptophyta</taxon>
        <taxon>Embryophyta</taxon>
        <taxon>Tracheophyta</taxon>
        <taxon>Spermatophyta</taxon>
        <taxon>Magnoliopsida</taxon>
        <taxon>eudicotyledons</taxon>
        <taxon>Gunneridae</taxon>
        <taxon>Pentapetalae</taxon>
        <taxon>rosids</taxon>
        <taxon>fabids</taxon>
        <taxon>Rosales</taxon>
        <taxon>Rosaceae</taxon>
        <taxon>Rosoideae</taxon>
        <taxon>Rosoideae incertae sedis</taxon>
        <taxon>Rosa</taxon>
    </lineage>
</organism>
<name>A0A2P6SMA3_ROSCH</name>
<accession>A0A2P6SMA3</accession>
<keyword evidence="2" id="KW-1185">Reference proteome</keyword>
<dbReference type="Proteomes" id="UP000238479">
    <property type="component" value="Chromosome 1"/>
</dbReference>
<protein>
    <submittedName>
        <fullName evidence="1">Uncharacterized protein</fullName>
    </submittedName>
</protein>
<evidence type="ECO:0000313" key="1">
    <source>
        <dbReference type="EMBL" id="PRQ59790.1"/>
    </source>
</evidence>
<dbReference type="Gramene" id="PRQ59790">
    <property type="protein sequence ID" value="PRQ59790"/>
    <property type="gene ID" value="RchiOBHm_Chr1g0374071"/>
</dbReference>
<reference evidence="1 2" key="1">
    <citation type="journal article" date="2018" name="Nat. Genet.">
        <title>The Rosa genome provides new insights in the design of modern roses.</title>
        <authorList>
            <person name="Bendahmane M."/>
        </authorList>
    </citation>
    <scope>NUCLEOTIDE SEQUENCE [LARGE SCALE GENOMIC DNA]</scope>
    <source>
        <strain evidence="2">cv. Old Blush</strain>
    </source>
</reference>
<evidence type="ECO:0000313" key="2">
    <source>
        <dbReference type="Proteomes" id="UP000238479"/>
    </source>
</evidence>
<comment type="caution">
    <text evidence="1">The sequence shown here is derived from an EMBL/GenBank/DDBJ whole genome shotgun (WGS) entry which is preliminary data.</text>
</comment>
<proteinExistence type="predicted"/>